<dbReference type="CDD" id="cd00082">
    <property type="entry name" value="HisKA"/>
    <property type="match status" value="1"/>
</dbReference>
<dbReference type="Pfam" id="PF00512">
    <property type="entry name" value="HisKA"/>
    <property type="match status" value="1"/>
</dbReference>
<dbReference type="SMART" id="SM00387">
    <property type="entry name" value="HATPase_c"/>
    <property type="match status" value="1"/>
</dbReference>
<dbReference type="InterPro" id="IPR036890">
    <property type="entry name" value="HATPase_C_sf"/>
</dbReference>
<evidence type="ECO:0000256" key="5">
    <source>
        <dbReference type="SAM" id="Phobius"/>
    </source>
</evidence>
<accession>A0ABU9MY43</accession>
<dbReference type="EMBL" id="JBCGCU010000010">
    <property type="protein sequence ID" value="MEM0515756.1"/>
    <property type="molecule type" value="Genomic_DNA"/>
</dbReference>
<dbReference type="SUPFAM" id="SSF47384">
    <property type="entry name" value="Homodimeric domain of signal transducing histidine kinase"/>
    <property type="match status" value="1"/>
</dbReference>
<dbReference type="RefSeq" id="WP_342678671.1">
    <property type="nucleotide sequence ID" value="NZ_JBCGCU010000010.1"/>
</dbReference>
<feature type="chain" id="PRO_5046592103" description="histidine kinase" evidence="6">
    <location>
        <begin position="26"/>
        <end position="750"/>
    </location>
</feature>
<feature type="domain" description="Histidine kinase" evidence="7">
    <location>
        <begin position="531"/>
        <end position="744"/>
    </location>
</feature>
<dbReference type="SUPFAM" id="SSF48452">
    <property type="entry name" value="TPR-like"/>
    <property type="match status" value="3"/>
</dbReference>
<dbReference type="Pfam" id="PF02518">
    <property type="entry name" value="HATPase_c"/>
    <property type="match status" value="1"/>
</dbReference>
<dbReference type="Proteomes" id="UP001447008">
    <property type="component" value="Unassembled WGS sequence"/>
</dbReference>
<protein>
    <recommendedName>
        <fullName evidence="2">histidine kinase</fullName>
        <ecNumber evidence="2">2.7.13.3</ecNumber>
    </recommendedName>
</protein>
<keyword evidence="9" id="KW-1185">Reference proteome</keyword>
<keyword evidence="3" id="KW-0597">Phosphoprotein</keyword>
<evidence type="ECO:0000256" key="4">
    <source>
        <dbReference type="PROSITE-ProRule" id="PRU00339"/>
    </source>
</evidence>
<dbReference type="Gene3D" id="3.30.565.10">
    <property type="entry name" value="Histidine kinase-like ATPase, C-terminal domain"/>
    <property type="match status" value="1"/>
</dbReference>
<dbReference type="PROSITE" id="PS50109">
    <property type="entry name" value="HIS_KIN"/>
    <property type="match status" value="1"/>
</dbReference>
<keyword evidence="6" id="KW-0732">Signal</keyword>
<evidence type="ECO:0000313" key="8">
    <source>
        <dbReference type="EMBL" id="MEM0515756.1"/>
    </source>
</evidence>
<keyword evidence="5" id="KW-0812">Transmembrane</keyword>
<feature type="repeat" description="TPR" evidence="4">
    <location>
        <begin position="129"/>
        <end position="162"/>
    </location>
</feature>
<dbReference type="InterPro" id="IPR005467">
    <property type="entry name" value="His_kinase_dom"/>
</dbReference>
<dbReference type="SMART" id="SM00388">
    <property type="entry name" value="HisKA"/>
    <property type="match status" value="1"/>
</dbReference>
<dbReference type="InterPro" id="IPR019734">
    <property type="entry name" value="TPR_rpt"/>
</dbReference>
<dbReference type="Pfam" id="PF13424">
    <property type="entry name" value="TPR_12"/>
    <property type="match status" value="2"/>
</dbReference>
<sequence>MRFKQLLLLFLFLGAGLLLSPSVQGNEVEAQSSVEQLEAQLPQATGEEKGLILTQLVEAYRDNNPQLSLDYAEQALAAFAKYPDPERHITVLNNMAWALISLGQYEQAQARTDQSQTLSKNVDYKRGLYVAVTMQGIIYWRTADYQSALKNFEQALEIAKEQDDTRGIANTTNYIAIIHQNLGDTKKALEYFQSTFELQQQIGEEKGIAVSLNNLANIHGTSGNYSLALDYQLKSLTIRERINDIPGLAQVLGNIGLTYFYLEDYDKALSYLQRALGYYETLQDKLGIAEMLTSLGAVHQRKHQFDAALHQYQSALDLAKEVDDVAMMARIKIDIASAYIELGDANLAKHYSEPALQNIINLNIIPLQVNALLVSAKIARLQGETTQAIHLAHRSLELAIDIEDKRMERDVYQYLYQIYKDKGDPAEALHYLELFKQVNDEMFNSESDQRVAFLLSHFEAEKREQQIKLLQADQSLKHKEIEQQRYTRNVWIASLCAGFAFILLFVKRMHQNKINRSLNENIKSQRELIQAVAHEFRAPLARVQLAFDMLEDSLRGDNTKALSNKINDGLNELEKLVKEALDFIQLENKARALHTSEIKLGNMLSQQLESHVDLYGDIHFELTEKGPQPCIVQADSHQLNRAVSNIIRNAARFAETQVHVTLNNLSQHYEICIEDDGPGIPVAERQRVLEPFVRLDLSRCRDSGGVGLGLSLAKKISEAHGGKLSIGSSSLGGAKLTIRCPKNPPANNNA</sequence>
<keyword evidence="5" id="KW-1133">Transmembrane helix</keyword>
<comment type="catalytic activity">
    <reaction evidence="1">
        <text>ATP + protein L-histidine = ADP + protein N-phospho-L-histidine.</text>
        <dbReference type="EC" id="2.7.13.3"/>
    </reaction>
</comment>
<comment type="caution">
    <text evidence="8">The sequence shown here is derived from an EMBL/GenBank/DDBJ whole genome shotgun (WGS) entry which is preliminary data.</text>
</comment>
<keyword evidence="4" id="KW-0802">TPR repeat</keyword>
<dbReference type="PROSITE" id="PS50005">
    <property type="entry name" value="TPR"/>
    <property type="match status" value="3"/>
</dbReference>
<evidence type="ECO:0000256" key="6">
    <source>
        <dbReference type="SAM" id="SignalP"/>
    </source>
</evidence>
<dbReference type="PANTHER" id="PTHR10098">
    <property type="entry name" value="RAPSYN-RELATED"/>
    <property type="match status" value="1"/>
</dbReference>
<dbReference type="Gene3D" id="1.10.287.130">
    <property type="match status" value="1"/>
</dbReference>
<gene>
    <name evidence="8" type="ORF">WCN91_10100</name>
</gene>
<evidence type="ECO:0000256" key="2">
    <source>
        <dbReference type="ARBA" id="ARBA00012438"/>
    </source>
</evidence>
<evidence type="ECO:0000313" key="9">
    <source>
        <dbReference type="Proteomes" id="UP001447008"/>
    </source>
</evidence>
<name>A0ABU9MY43_9GAMM</name>
<dbReference type="PRINTS" id="PR00344">
    <property type="entry name" value="BCTRLSENSOR"/>
</dbReference>
<feature type="signal peptide" evidence="6">
    <location>
        <begin position="1"/>
        <end position="25"/>
    </location>
</feature>
<dbReference type="InterPro" id="IPR011990">
    <property type="entry name" value="TPR-like_helical_dom_sf"/>
</dbReference>
<evidence type="ECO:0000256" key="3">
    <source>
        <dbReference type="ARBA" id="ARBA00022553"/>
    </source>
</evidence>
<proteinExistence type="predicted"/>
<organism evidence="8 9">
    <name type="scientific">Pseudoalteromonas qingdaonensis</name>
    <dbReference type="NCBI Taxonomy" id="3131913"/>
    <lineage>
        <taxon>Bacteria</taxon>
        <taxon>Pseudomonadati</taxon>
        <taxon>Pseudomonadota</taxon>
        <taxon>Gammaproteobacteria</taxon>
        <taxon>Alteromonadales</taxon>
        <taxon>Pseudoalteromonadaceae</taxon>
        <taxon>Pseudoalteromonas</taxon>
    </lineage>
</organism>
<evidence type="ECO:0000259" key="7">
    <source>
        <dbReference type="PROSITE" id="PS50109"/>
    </source>
</evidence>
<dbReference type="InterPro" id="IPR003594">
    <property type="entry name" value="HATPase_dom"/>
</dbReference>
<dbReference type="Gene3D" id="1.25.40.10">
    <property type="entry name" value="Tetratricopeptide repeat domain"/>
    <property type="match status" value="3"/>
</dbReference>
<feature type="repeat" description="TPR" evidence="4">
    <location>
        <begin position="289"/>
        <end position="322"/>
    </location>
</feature>
<dbReference type="InterPro" id="IPR004358">
    <property type="entry name" value="Sig_transdc_His_kin-like_C"/>
</dbReference>
<feature type="repeat" description="TPR" evidence="4">
    <location>
        <begin position="249"/>
        <end position="282"/>
    </location>
</feature>
<dbReference type="EC" id="2.7.13.3" evidence="2"/>
<keyword evidence="5" id="KW-0472">Membrane</keyword>
<dbReference type="SMART" id="SM00028">
    <property type="entry name" value="TPR"/>
    <property type="match status" value="7"/>
</dbReference>
<feature type="transmembrane region" description="Helical" evidence="5">
    <location>
        <begin position="489"/>
        <end position="506"/>
    </location>
</feature>
<evidence type="ECO:0000256" key="1">
    <source>
        <dbReference type="ARBA" id="ARBA00000085"/>
    </source>
</evidence>
<dbReference type="PROSITE" id="PS50293">
    <property type="entry name" value="TPR_REGION"/>
    <property type="match status" value="1"/>
</dbReference>
<reference evidence="8 9" key="1">
    <citation type="submission" date="2024-03" db="EMBL/GenBank/DDBJ databases">
        <title>Pseudoalteromonas qingdaonensis sp. nov., isolated from the intestines of marine benthic organisms.</title>
        <authorList>
            <person name="Lin X."/>
            <person name="Fang S."/>
            <person name="Hu X."/>
        </authorList>
    </citation>
    <scope>NUCLEOTIDE SEQUENCE [LARGE SCALE GENOMIC DNA]</scope>
    <source>
        <strain evidence="8 9">YIC-827</strain>
    </source>
</reference>
<dbReference type="SUPFAM" id="SSF55874">
    <property type="entry name" value="ATPase domain of HSP90 chaperone/DNA topoisomerase II/histidine kinase"/>
    <property type="match status" value="1"/>
</dbReference>
<dbReference type="InterPro" id="IPR003661">
    <property type="entry name" value="HisK_dim/P_dom"/>
</dbReference>
<dbReference type="InterPro" id="IPR036097">
    <property type="entry name" value="HisK_dim/P_sf"/>
</dbReference>